<dbReference type="NCBIfam" id="TIGR02481">
    <property type="entry name" value="hemeryth_dom"/>
    <property type="match status" value="1"/>
</dbReference>
<dbReference type="InterPro" id="IPR012312">
    <property type="entry name" value="Hemerythrin-like"/>
</dbReference>
<dbReference type="GO" id="GO:0046872">
    <property type="term" value="F:metal ion binding"/>
    <property type="evidence" value="ECO:0007669"/>
    <property type="project" value="UniProtKB-KW"/>
</dbReference>
<dbReference type="SUPFAM" id="SSF47188">
    <property type="entry name" value="Hemerythrin-like"/>
    <property type="match status" value="1"/>
</dbReference>
<dbReference type="Proteomes" id="UP000683246">
    <property type="component" value="Chromosome"/>
</dbReference>
<dbReference type="InterPro" id="IPR035938">
    <property type="entry name" value="Hemerythrin-like_sf"/>
</dbReference>
<dbReference type="AlphaFoldDB" id="A0A8J8SIQ8"/>
<evidence type="ECO:0000256" key="1">
    <source>
        <dbReference type="ARBA" id="ARBA00010587"/>
    </source>
</evidence>
<dbReference type="EMBL" id="CP058649">
    <property type="protein sequence ID" value="QUI24702.1"/>
    <property type="molecule type" value="Genomic_DNA"/>
</dbReference>
<gene>
    <name evidence="5" type="ORF">HZI73_21425</name>
</gene>
<protein>
    <submittedName>
        <fullName evidence="5">Hemerythrin family protein</fullName>
    </submittedName>
</protein>
<name>A0A8J8SIQ8_9FIRM</name>
<dbReference type="InterPro" id="IPR050669">
    <property type="entry name" value="Hemerythrin"/>
</dbReference>
<keyword evidence="3" id="KW-0408">Iron</keyword>
<dbReference type="RefSeq" id="WP_212695396.1">
    <property type="nucleotide sequence ID" value="NZ_CP058649.1"/>
</dbReference>
<evidence type="ECO:0000313" key="5">
    <source>
        <dbReference type="EMBL" id="QUI24702.1"/>
    </source>
</evidence>
<dbReference type="Pfam" id="PF01814">
    <property type="entry name" value="Hemerythrin"/>
    <property type="match status" value="1"/>
</dbReference>
<proteinExistence type="inferred from homology"/>
<organism evidence="5 6">
    <name type="scientific">Vallitalea pronyensis</name>
    <dbReference type="NCBI Taxonomy" id="1348613"/>
    <lineage>
        <taxon>Bacteria</taxon>
        <taxon>Bacillati</taxon>
        <taxon>Bacillota</taxon>
        <taxon>Clostridia</taxon>
        <taxon>Lachnospirales</taxon>
        <taxon>Vallitaleaceae</taxon>
        <taxon>Vallitalea</taxon>
    </lineage>
</organism>
<feature type="domain" description="Hemerythrin-like" evidence="4">
    <location>
        <begin position="11"/>
        <end position="131"/>
    </location>
</feature>
<evidence type="ECO:0000259" key="4">
    <source>
        <dbReference type="Pfam" id="PF01814"/>
    </source>
</evidence>
<accession>A0A8J8SIQ8</accession>
<comment type="similarity">
    <text evidence="1">Belongs to the hemerythrin family.</text>
</comment>
<reference evidence="5" key="1">
    <citation type="submission" date="2020-07" db="EMBL/GenBank/DDBJ databases">
        <title>Vallitalea pronyensis genome.</title>
        <authorList>
            <person name="Postec A."/>
        </authorList>
    </citation>
    <scope>NUCLEOTIDE SEQUENCE</scope>
    <source>
        <strain evidence="5">FatNI3</strain>
    </source>
</reference>
<dbReference type="Gene3D" id="1.20.120.50">
    <property type="entry name" value="Hemerythrin-like"/>
    <property type="match status" value="1"/>
</dbReference>
<dbReference type="CDD" id="cd12107">
    <property type="entry name" value="Hemerythrin"/>
    <property type="match status" value="1"/>
</dbReference>
<keyword evidence="2" id="KW-0479">Metal-binding</keyword>
<dbReference type="KEGG" id="vpy:HZI73_21425"/>
<dbReference type="InterPro" id="IPR012827">
    <property type="entry name" value="Hemerythrin_metal-bd"/>
</dbReference>
<evidence type="ECO:0000256" key="2">
    <source>
        <dbReference type="ARBA" id="ARBA00022723"/>
    </source>
</evidence>
<sequence length="134" mass="16136">MIKWDDKYVLGIDEIDKQHQHLFEVTAKVAELTEDIGQGIDCYDEFMEILKELVDYTLYHFNFEEQFMTSKGYDEDAYQIHQFEHKLFVKKLKKLSEIDFDEDQYENMNNMLTFLVDWIVHHILVVDAKYVNIA</sequence>
<dbReference type="PANTHER" id="PTHR37164">
    <property type="entry name" value="BACTERIOHEMERYTHRIN"/>
    <property type="match status" value="1"/>
</dbReference>
<dbReference type="PANTHER" id="PTHR37164:SF1">
    <property type="entry name" value="BACTERIOHEMERYTHRIN"/>
    <property type="match status" value="1"/>
</dbReference>
<evidence type="ECO:0000313" key="6">
    <source>
        <dbReference type="Proteomes" id="UP000683246"/>
    </source>
</evidence>
<keyword evidence="6" id="KW-1185">Reference proteome</keyword>
<dbReference type="NCBIfam" id="NF033749">
    <property type="entry name" value="bact_hemeryth"/>
    <property type="match status" value="1"/>
</dbReference>
<evidence type="ECO:0000256" key="3">
    <source>
        <dbReference type="ARBA" id="ARBA00023004"/>
    </source>
</evidence>